<sequence>MTSLTLNVSTPQHSVAIPEPFQTTLITNLTERLTRENSPPCLLRAPTGSGKTFVLAKTLSNVSAQKKVVWFWFVPFTNLVNQTLDDLVTNATDLSPVQFTQGINQEPQAGQVLISTVQGVSRRAWRVADYDAGGGEQLRTPAEFKALVEANNLEVGVVVDEAHIALDEATEFGAFVRWLNPSCLALATATPKSARINSFLASAGLSSFEGFNVARDDVVQARLNKKYIEAVVYQLKDTTAAVADLNRTVLRQAWLRNQFLAHQLQELGIELTPLLLVQVDNGKDTIEDAERALVDLGIPMPAIGKHSSDEPNPELMDAIANDSSKKVLIFKQSAGTGFNAPRAFVLASLKSVTDTDFAMQFIGRVMRVPRQIRNQYTQADAIPADLNTAYVYLANADAQKGYQSAVEITGQVRSALEGESEKLYRRKTQSGAPVFTNRPVATPELDPRTPFPGTERPETDELDTATTGTTGVTGGAGGIVGGPGAPLPPIPHPVNDESTTGETGSLFDDLDEVDEGSSDEEPKKPDPQTAASMEEWQAIMAERGIRVYPVNRDAREVPVALEREVRPTGLNMGEIAERVATRVVITDRQKREAALAARNRLREKERHTELTTGVVKSVQDAFIVVDRNVVARAARDALERLPQIEPADHKVIVQTLAKRVEGTLNEQIMDAGESVAPDELTRMSRTAAYWLVRQLTGDLEEALYAEIAKEAVTEPAGPLPSAMLFPSSIALEPSHKNLYRVLPPSTDDLATVEQTLVIEDRELLRDTQWQVGNERFMTGRFDSTFSLNSDERAFADALDQASFVAWWFRNPDRKSYSVQLVRGEHRNYFFPDFVVCVEHVDGQTPMARLIETKHDVKDARRKAKHIPQHYGKVLFLTRDSGKLHVVNDDGGLGPEVDLGDLETLRSELQKTAP</sequence>
<feature type="compositionally biased region" description="Acidic residues" evidence="1">
    <location>
        <begin position="508"/>
        <end position="519"/>
    </location>
</feature>
<evidence type="ECO:0000313" key="3">
    <source>
        <dbReference type="EMBL" id="ABM21350.1"/>
    </source>
</evidence>
<dbReference type="RefSeq" id="WP_011783417.1">
    <property type="nucleotide sequence ID" value="NC_008739.1"/>
</dbReference>
<dbReference type="GO" id="GO:0016787">
    <property type="term" value="F:hydrolase activity"/>
    <property type="evidence" value="ECO:0007669"/>
    <property type="project" value="InterPro"/>
</dbReference>
<dbReference type="GO" id="GO:0003677">
    <property type="term" value="F:DNA binding"/>
    <property type="evidence" value="ECO:0007669"/>
    <property type="project" value="InterPro"/>
</dbReference>
<organism evidence="3 4">
    <name type="scientific">Marinobacter nauticus (strain ATCC 700491 / DSM 11845 / VT8)</name>
    <name type="common">Marinobacter aquaeolei</name>
    <dbReference type="NCBI Taxonomy" id="351348"/>
    <lineage>
        <taxon>Bacteria</taxon>
        <taxon>Pseudomonadati</taxon>
        <taxon>Pseudomonadota</taxon>
        <taxon>Gammaproteobacteria</taxon>
        <taxon>Pseudomonadales</taxon>
        <taxon>Marinobacteraceae</taxon>
        <taxon>Marinobacter</taxon>
    </lineage>
</organism>
<dbReference type="AlphaFoldDB" id="A1U8N1"/>
<dbReference type="HOGENOM" id="CLU_317054_0_0_6"/>
<accession>A1U8N1</accession>
<proteinExistence type="predicted"/>
<feature type="region of interest" description="Disordered" evidence="1">
    <location>
        <begin position="422"/>
        <end position="530"/>
    </location>
</feature>
<dbReference type="InterPro" id="IPR006935">
    <property type="entry name" value="Helicase/UvrB_N"/>
</dbReference>
<reference evidence="4" key="1">
    <citation type="journal article" date="2011" name="Appl. Environ. Microbiol.">
        <title>Genomic potential of Marinobacter aquaeolei, a biogeochemical 'opportunitroph'.</title>
        <authorList>
            <person name="Singer E."/>
            <person name="Webb E.A."/>
            <person name="Nelson W.C."/>
            <person name="Heidelberg J.F."/>
            <person name="Ivanova N."/>
            <person name="Pati A."/>
            <person name="Edwards K.J."/>
        </authorList>
    </citation>
    <scope>NUCLEOTIDE SEQUENCE [LARGE SCALE GENOMIC DNA]</scope>
    <source>
        <strain evidence="4">ATCC 700491 / DSM 11845 / VT8</strain>
    </source>
</reference>
<feature type="domain" description="Helicase/UvrB N-terminal" evidence="2">
    <location>
        <begin position="19"/>
        <end position="192"/>
    </location>
</feature>
<feature type="compositionally biased region" description="Gly residues" evidence="1">
    <location>
        <begin position="471"/>
        <end position="484"/>
    </location>
</feature>
<evidence type="ECO:0000256" key="1">
    <source>
        <dbReference type="SAM" id="MobiDB-lite"/>
    </source>
</evidence>
<evidence type="ECO:0000313" key="4">
    <source>
        <dbReference type="Proteomes" id="UP000000998"/>
    </source>
</evidence>
<dbReference type="EMBL" id="CP000516">
    <property type="protein sequence ID" value="ABM21350.1"/>
    <property type="molecule type" value="Genomic_DNA"/>
</dbReference>
<dbReference type="OrthoDB" id="9804145at2"/>
<dbReference type="Gene3D" id="3.40.50.300">
    <property type="entry name" value="P-loop containing nucleotide triphosphate hydrolases"/>
    <property type="match status" value="2"/>
</dbReference>
<dbReference type="Pfam" id="PF04851">
    <property type="entry name" value="ResIII"/>
    <property type="match status" value="1"/>
</dbReference>
<protein>
    <submittedName>
        <fullName evidence="3">Type III restriction enzyme, res subunit</fullName>
    </submittedName>
</protein>
<gene>
    <name evidence="3" type="ordered locus">Maqu_4078</name>
</gene>
<name>A1U8N1_MARN8</name>
<evidence type="ECO:0000259" key="2">
    <source>
        <dbReference type="Pfam" id="PF04851"/>
    </source>
</evidence>
<dbReference type="GO" id="GO:0005524">
    <property type="term" value="F:ATP binding"/>
    <property type="evidence" value="ECO:0007669"/>
    <property type="project" value="InterPro"/>
</dbReference>
<dbReference type="SUPFAM" id="SSF52540">
    <property type="entry name" value="P-loop containing nucleoside triphosphate hydrolases"/>
    <property type="match status" value="2"/>
</dbReference>
<dbReference type="Proteomes" id="UP000000998">
    <property type="component" value="Plasmid pMAQU02"/>
</dbReference>
<dbReference type="KEGG" id="maq:Maqu_4078"/>
<geneLocation type="plasmid" evidence="3 4">
    <name>pMAQU02</name>
</geneLocation>
<dbReference type="InterPro" id="IPR027417">
    <property type="entry name" value="P-loop_NTPase"/>
</dbReference>
<keyword evidence="3" id="KW-0614">Plasmid</keyword>
<dbReference type="REBASE" id="14642">
    <property type="entry name" value="MaqORF4077P"/>
</dbReference>